<dbReference type="STRING" id="564137.SAMN04488238_10647"/>
<dbReference type="Proteomes" id="UP000198539">
    <property type="component" value="Unassembled WGS sequence"/>
</dbReference>
<organism evidence="7 8">
    <name type="scientific">Roseicitreum antarcticum</name>
    <dbReference type="NCBI Taxonomy" id="564137"/>
    <lineage>
        <taxon>Bacteria</taxon>
        <taxon>Pseudomonadati</taxon>
        <taxon>Pseudomonadota</taxon>
        <taxon>Alphaproteobacteria</taxon>
        <taxon>Rhodobacterales</taxon>
        <taxon>Paracoccaceae</taxon>
        <taxon>Roseicitreum</taxon>
    </lineage>
</organism>
<gene>
    <name evidence="7" type="ORF">SAMN04488238_10647</name>
</gene>
<accession>A0A1H2ZTE5</accession>
<feature type="transmembrane region" description="Helical" evidence="5">
    <location>
        <begin position="27"/>
        <end position="46"/>
    </location>
</feature>
<dbReference type="PANTHER" id="PTHR21016:SF25">
    <property type="entry name" value="TM2 DOMAIN-CONTAINING PROTEIN DDB_G0277895-RELATED"/>
    <property type="match status" value="1"/>
</dbReference>
<keyword evidence="3 5" id="KW-1133">Transmembrane helix</keyword>
<sequence length="101" mass="11091">MADEGRRQGVSDDTRALMAFQSRSKSVGVAYLLWFFLGGFGGHRFYLGNIGIAVLILACTLIGFGVLVTLIVTAAILIYDLFTIPSQVRRYNERLMTEIGG</sequence>
<feature type="domain" description="TM2" evidence="6">
    <location>
        <begin position="24"/>
        <end position="71"/>
    </location>
</feature>
<protein>
    <submittedName>
        <fullName evidence="7">TM2 domain-containing membrane protein YozV</fullName>
    </submittedName>
</protein>
<comment type="subcellular location">
    <subcellularLocation>
        <location evidence="1">Membrane</location>
        <topology evidence="1">Multi-pass membrane protein</topology>
    </subcellularLocation>
</comment>
<keyword evidence="2 5" id="KW-0812">Transmembrane</keyword>
<evidence type="ECO:0000313" key="8">
    <source>
        <dbReference type="Proteomes" id="UP000198539"/>
    </source>
</evidence>
<feature type="transmembrane region" description="Helical" evidence="5">
    <location>
        <begin position="52"/>
        <end position="82"/>
    </location>
</feature>
<evidence type="ECO:0000259" key="6">
    <source>
        <dbReference type="Pfam" id="PF05154"/>
    </source>
</evidence>
<evidence type="ECO:0000256" key="5">
    <source>
        <dbReference type="SAM" id="Phobius"/>
    </source>
</evidence>
<evidence type="ECO:0000256" key="1">
    <source>
        <dbReference type="ARBA" id="ARBA00004141"/>
    </source>
</evidence>
<dbReference type="GO" id="GO:0016020">
    <property type="term" value="C:membrane"/>
    <property type="evidence" value="ECO:0007669"/>
    <property type="project" value="UniProtKB-SubCell"/>
</dbReference>
<evidence type="ECO:0000256" key="2">
    <source>
        <dbReference type="ARBA" id="ARBA00022692"/>
    </source>
</evidence>
<dbReference type="RefSeq" id="WP_223814293.1">
    <property type="nucleotide sequence ID" value="NZ_CP061498.1"/>
</dbReference>
<name>A0A1H2ZTE5_9RHOB</name>
<dbReference type="PANTHER" id="PTHR21016">
    <property type="entry name" value="BETA-AMYLOID BINDING PROTEIN-RELATED"/>
    <property type="match status" value="1"/>
</dbReference>
<dbReference type="InterPro" id="IPR007829">
    <property type="entry name" value="TM2"/>
</dbReference>
<proteinExistence type="predicted"/>
<reference evidence="7 8" key="1">
    <citation type="submission" date="2016-10" db="EMBL/GenBank/DDBJ databases">
        <authorList>
            <person name="de Groot N.N."/>
        </authorList>
    </citation>
    <scope>NUCLEOTIDE SEQUENCE [LARGE SCALE GENOMIC DNA]</scope>
    <source>
        <strain evidence="7 8">CGMCC 1.8894</strain>
    </source>
</reference>
<evidence type="ECO:0000256" key="3">
    <source>
        <dbReference type="ARBA" id="ARBA00022989"/>
    </source>
</evidence>
<dbReference type="AlphaFoldDB" id="A0A1H2ZTE5"/>
<dbReference type="EMBL" id="FNOM01000006">
    <property type="protein sequence ID" value="SDX20174.1"/>
    <property type="molecule type" value="Genomic_DNA"/>
</dbReference>
<dbReference type="Pfam" id="PF05154">
    <property type="entry name" value="TM2"/>
    <property type="match status" value="1"/>
</dbReference>
<keyword evidence="8" id="KW-1185">Reference proteome</keyword>
<evidence type="ECO:0000313" key="7">
    <source>
        <dbReference type="EMBL" id="SDX20174.1"/>
    </source>
</evidence>
<evidence type="ECO:0000256" key="4">
    <source>
        <dbReference type="ARBA" id="ARBA00023136"/>
    </source>
</evidence>
<keyword evidence="4 5" id="KW-0472">Membrane</keyword>
<dbReference type="InterPro" id="IPR050932">
    <property type="entry name" value="TM2D1-3-like"/>
</dbReference>